<accession>C5BJG2</accession>
<dbReference type="EMBL" id="CP001614">
    <property type="protein sequence ID" value="ACR14274.1"/>
    <property type="molecule type" value="Genomic_DNA"/>
</dbReference>
<reference evidence="1 2" key="1">
    <citation type="journal article" date="2009" name="PLoS ONE">
        <title>The complete genome of Teredinibacter turnerae T7901: an intracellular endosymbiont of marine wood-boring bivalves (shipworms).</title>
        <authorList>
            <person name="Yang J.C."/>
            <person name="Madupu R."/>
            <person name="Durkin A.S."/>
            <person name="Ekborg N.A."/>
            <person name="Pedamallu C.S."/>
            <person name="Hostetler J.B."/>
            <person name="Radune D."/>
            <person name="Toms B.S."/>
            <person name="Henrissat B."/>
            <person name="Coutinho P.M."/>
            <person name="Schwarz S."/>
            <person name="Field L."/>
            <person name="Trindade-Silva A.E."/>
            <person name="Soares C.A.G."/>
            <person name="Elshahawi S."/>
            <person name="Hanora A."/>
            <person name="Schmidt E.W."/>
            <person name="Haygood M.G."/>
            <person name="Posfai J."/>
            <person name="Benner J."/>
            <person name="Madinger C."/>
            <person name="Nove J."/>
            <person name="Anton B."/>
            <person name="Chaudhary K."/>
            <person name="Foster J."/>
            <person name="Holman A."/>
            <person name="Kumar S."/>
            <person name="Lessard P.A."/>
            <person name="Luyten Y.A."/>
            <person name="Slatko B."/>
            <person name="Wood N."/>
            <person name="Wu B."/>
            <person name="Teplitski M."/>
            <person name="Mougous J.D."/>
            <person name="Ward N."/>
            <person name="Eisen J.A."/>
            <person name="Badger J.H."/>
            <person name="Distel D.L."/>
        </authorList>
    </citation>
    <scope>NUCLEOTIDE SEQUENCE [LARGE SCALE GENOMIC DNA]</scope>
    <source>
        <strain evidence="2">ATCC 39867 / T7901</strain>
    </source>
</reference>
<evidence type="ECO:0000313" key="1">
    <source>
        <dbReference type="EMBL" id="ACR14274.1"/>
    </source>
</evidence>
<sequence>MGRNMYYSEVQKSPWVSVALTKHSGAYDYHPEYKDSISGKIILVDMRLELPNMAKNA</sequence>
<keyword evidence="2" id="KW-1185">Reference proteome</keyword>
<dbReference type="KEGG" id="ttu:TERTU_2175"/>
<gene>
    <name evidence="1" type="ordered locus">TERTU_2175</name>
</gene>
<organism evidence="1 2">
    <name type="scientific">Teredinibacter turnerae (strain ATCC 39867 / T7901)</name>
    <dbReference type="NCBI Taxonomy" id="377629"/>
    <lineage>
        <taxon>Bacteria</taxon>
        <taxon>Pseudomonadati</taxon>
        <taxon>Pseudomonadota</taxon>
        <taxon>Gammaproteobacteria</taxon>
        <taxon>Cellvibrionales</taxon>
        <taxon>Cellvibrionaceae</taxon>
        <taxon>Teredinibacter</taxon>
    </lineage>
</organism>
<protein>
    <submittedName>
        <fullName evidence="1">Uncharacterized protein</fullName>
    </submittedName>
</protein>
<evidence type="ECO:0000313" key="2">
    <source>
        <dbReference type="Proteomes" id="UP000009080"/>
    </source>
</evidence>
<dbReference type="HOGENOM" id="CLU_2995145_0_0_6"/>
<name>C5BJG2_TERTT</name>
<proteinExistence type="predicted"/>
<dbReference type="Proteomes" id="UP000009080">
    <property type="component" value="Chromosome"/>
</dbReference>
<dbReference type="AlphaFoldDB" id="C5BJG2"/>